<name>A0ABN9Y7H7_9DINO</name>
<evidence type="ECO:0000313" key="2">
    <source>
        <dbReference type="EMBL" id="CAK0908578.1"/>
    </source>
</evidence>
<keyword evidence="3" id="KW-1185">Reference proteome</keyword>
<organism evidence="2 3">
    <name type="scientific">Prorocentrum cordatum</name>
    <dbReference type="NCBI Taxonomy" id="2364126"/>
    <lineage>
        <taxon>Eukaryota</taxon>
        <taxon>Sar</taxon>
        <taxon>Alveolata</taxon>
        <taxon>Dinophyceae</taxon>
        <taxon>Prorocentrales</taxon>
        <taxon>Prorocentraceae</taxon>
        <taxon>Prorocentrum</taxon>
    </lineage>
</organism>
<feature type="non-terminal residue" evidence="2">
    <location>
        <position position="132"/>
    </location>
</feature>
<feature type="compositionally biased region" description="Basic and acidic residues" evidence="1">
    <location>
        <begin position="1"/>
        <end position="13"/>
    </location>
</feature>
<feature type="compositionally biased region" description="Low complexity" evidence="1">
    <location>
        <begin position="104"/>
        <end position="113"/>
    </location>
</feature>
<sequence>MAAEGDSKAEPKPADGATTVDSRVKSEPTDGAATVDLTKSADEAPKAEAGGAAQTEEGKAGEAAKGSGKGEAASKQILETHEGTMLGFAAVARGLRGKGKGKGKPAAGPAAPEAAKDAAKDAGVTETGQLAG</sequence>
<feature type="region of interest" description="Disordered" evidence="1">
    <location>
        <begin position="96"/>
        <end position="132"/>
    </location>
</feature>
<dbReference type="Proteomes" id="UP001189429">
    <property type="component" value="Unassembled WGS sequence"/>
</dbReference>
<protein>
    <submittedName>
        <fullName evidence="2">Uncharacterized protein</fullName>
    </submittedName>
</protein>
<evidence type="ECO:0000256" key="1">
    <source>
        <dbReference type="SAM" id="MobiDB-lite"/>
    </source>
</evidence>
<accession>A0ABN9Y7H7</accession>
<feature type="region of interest" description="Disordered" evidence="1">
    <location>
        <begin position="1"/>
        <end position="78"/>
    </location>
</feature>
<dbReference type="EMBL" id="CAUYUJ010022039">
    <property type="protein sequence ID" value="CAK0908578.1"/>
    <property type="molecule type" value="Genomic_DNA"/>
</dbReference>
<reference evidence="2" key="1">
    <citation type="submission" date="2023-10" db="EMBL/GenBank/DDBJ databases">
        <authorList>
            <person name="Chen Y."/>
            <person name="Shah S."/>
            <person name="Dougan E. K."/>
            <person name="Thang M."/>
            <person name="Chan C."/>
        </authorList>
    </citation>
    <scope>NUCLEOTIDE SEQUENCE [LARGE SCALE GENOMIC DNA]</scope>
</reference>
<feature type="compositionally biased region" description="Low complexity" evidence="1">
    <location>
        <begin position="63"/>
        <end position="76"/>
    </location>
</feature>
<proteinExistence type="predicted"/>
<comment type="caution">
    <text evidence="2">The sequence shown here is derived from an EMBL/GenBank/DDBJ whole genome shotgun (WGS) entry which is preliminary data.</text>
</comment>
<evidence type="ECO:0000313" key="3">
    <source>
        <dbReference type="Proteomes" id="UP001189429"/>
    </source>
</evidence>
<gene>
    <name evidence="2" type="ORF">PCOR1329_LOCUS83212</name>
</gene>